<accession>A0A1B1K247</accession>
<keyword evidence="1" id="KW-0503">Monooxygenase</keyword>
<dbReference type="PRINTS" id="PR00411">
    <property type="entry name" value="PNDRDTASEI"/>
</dbReference>
<dbReference type="GO" id="GO:0050660">
    <property type="term" value="F:flavin adenine dinucleotide binding"/>
    <property type="evidence" value="ECO:0007669"/>
    <property type="project" value="TreeGrafter"/>
</dbReference>
<protein>
    <submittedName>
        <fullName evidence="1">Dimethylaniline monooxygenase</fullName>
    </submittedName>
</protein>
<proteinExistence type="predicted"/>
<dbReference type="GO" id="GO:0004497">
    <property type="term" value="F:monooxygenase activity"/>
    <property type="evidence" value="ECO:0007669"/>
    <property type="project" value="UniProtKB-KW"/>
</dbReference>
<keyword evidence="1" id="KW-0560">Oxidoreductase</keyword>
<gene>
    <name evidence="1" type="ORF">R1CP_09880</name>
</gene>
<sequence length="595" mass="65843">MTATLDAPVDTAIPQPGDIARRWLAGFGAALERSDVRGAAQHFLVDGWWRDLLSFTWDLHTTHGRADIESRLADSVPVHEPRHLVLSPAHPAEAVADPEGDWIQAFFTFETTLARSRGFVRLRRDDDGEWRAWTLISAMEEIKGHEEKKGHRRVQGTNHGAHRGKINWLDRRTVKGEFETEQPAVVIVGAGQGGLALAARLGQLGVDTLLVERNDRIGDSWRKRYHSLVLHDPVWYDHLPYLNFPDHWPVFTPKDKLANWFEFYADAMELNVWTGTEFTGGSYDDATGEWTVTVARDDGSTRTLHPRHVVLATGMSGVPNIPRIAGADTFEGTIEHSSWFVGGREMQGKKALVVGCCNSGHDIAQELNEQGADVTILQRSSTYVMSSKHGIPGLFGGVYEEGGPAVQDADLIFASLPYPLLAGIHAGATEAIAEKDAEMLDGLRKAGFKVDFGEDGSGLFMKYLRRGGGYYIDVGASELIASGEVTVKQGTEIDHFTPDGVVFADGTEMPVDVVVLATGYKNMRESARKFLGDAVADRCQDVWGLDDEGELRTVWRRSGHPGFWFMAGNLHQSRHYSKYLAFQIKAQEEGLQPIR</sequence>
<dbReference type="Gene3D" id="3.50.50.60">
    <property type="entry name" value="FAD/NAD(P)-binding domain"/>
    <property type="match status" value="2"/>
</dbReference>
<dbReference type="EMBL" id="CP009111">
    <property type="protein sequence ID" value="ANS26693.1"/>
    <property type="molecule type" value="Genomic_DNA"/>
</dbReference>
<dbReference type="InterPro" id="IPR036188">
    <property type="entry name" value="FAD/NAD-bd_sf"/>
</dbReference>
<evidence type="ECO:0000313" key="1">
    <source>
        <dbReference type="EMBL" id="ANS26693.1"/>
    </source>
</evidence>
<reference evidence="1 2" key="1">
    <citation type="submission" date="2014-07" db="EMBL/GenBank/DDBJ databases">
        <authorList>
            <person name="Zhang J.E."/>
            <person name="Yang H."/>
            <person name="Guo J."/>
            <person name="Deng Z."/>
            <person name="Luo H."/>
            <person name="Luo M."/>
            <person name="Zhao B."/>
        </authorList>
    </citation>
    <scope>NUCLEOTIDE SEQUENCE [LARGE SCALE GENOMIC DNA]</scope>
    <source>
        <strain evidence="1 2">1CP</strain>
    </source>
</reference>
<dbReference type="Pfam" id="PF13738">
    <property type="entry name" value="Pyr_redox_3"/>
    <property type="match status" value="1"/>
</dbReference>
<organism evidence="1 2">
    <name type="scientific">Rhodococcus opacus</name>
    <name type="common">Nocardia opaca</name>
    <dbReference type="NCBI Taxonomy" id="37919"/>
    <lineage>
        <taxon>Bacteria</taxon>
        <taxon>Bacillati</taxon>
        <taxon>Actinomycetota</taxon>
        <taxon>Actinomycetes</taxon>
        <taxon>Mycobacteriales</taxon>
        <taxon>Nocardiaceae</taxon>
        <taxon>Rhodococcus</taxon>
    </lineage>
</organism>
<dbReference type="SUPFAM" id="SSF51905">
    <property type="entry name" value="FAD/NAD(P)-binding domain"/>
    <property type="match status" value="1"/>
</dbReference>
<dbReference type="PATRIC" id="fig|37919.13.peg.2032"/>
<dbReference type="Proteomes" id="UP000186108">
    <property type="component" value="Chromosome"/>
</dbReference>
<name>A0A1B1K247_RHOOP</name>
<dbReference type="PANTHER" id="PTHR43539:SF68">
    <property type="entry name" value="FLAVIN-BINDING MONOOXYGENASE-LIKE PROTEIN (AFU_ORTHOLOGUE AFUA_4G09220)"/>
    <property type="match status" value="1"/>
</dbReference>
<dbReference type="PANTHER" id="PTHR43539">
    <property type="entry name" value="FLAVIN-BINDING MONOOXYGENASE-LIKE PROTEIN (AFU_ORTHOLOGUE AFUA_4G09220)"/>
    <property type="match status" value="1"/>
</dbReference>
<dbReference type="RefSeq" id="WP_005569427.1">
    <property type="nucleotide sequence ID" value="NZ_CAJUXZ010000001.1"/>
</dbReference>
<evidence type="ECO:0000313" key="2">
    <source>
        <dbReference type="Proteomes" id="UP000186108"/>
    </source>
</evidence>
<dbReference type="AlphaFoldDB" id="A0A1B1K247"/>
<dbReference type="InterPro" id="IPR050982">
    <property type="entry name" value="Auxin_biosynth/cation_transpt"/>
</dbReference>